<name>A0ABQ9HIB9_9NEOP</name>
<sequence>MSAEFIIDCDILITLVQERPILWDKTTEEYKDRRLTLEIWTEVCSLLKEDFETLPDAERNEIGNQVVHADIHGVY</sequence>
<comment type="caution">
    <text evidence="2">The sequence shown here is derived from an EMBL/GenBank/DDBJ whole genome shotgun (WGS) entry which is preliminary data.</text>
</comment>
<dbReference type="PROSITE" id="PS51029">
    <property type="entry name" value="MADF"/>
    <property type="match status" value="1"/>
</dbReference>
<evidence type="ECO:0000313" key="3">
    <source>
        <dbReference type="Proteomes" id="UP001159363"/>
    </source>
</evidence>
<accession>A0ABQ9HIB9</accession>
<dbReference type="Proteomes" id="UP001159363">
    <property type="component" value="Chromosome 4"/>
</dbReference>
<keyword evidence="3" id="KW-1185">Reference proteome</keyword>
<gene>
    <name evidence="2" type="ORF">PR048_015942</name>
</gene>
<evidence type="ECO:0000313" key="2">
    <source>
        <dbReference type="EMBL" id="KAJ8884085.1"/>
    </source>
</evidence>
<proteinExistence type="predicted"/>
<feature type="domain" description="MADF" evidence="1">
    <location>
        <begin position="11"/>
        <end position="75"/>
    </location>
</feature>
<organism evidence="2 3">
    <name type="scientific">Dryococelus australis</name>
    <dbReference type="NCBI Taxonomy" id="614101"/>
    <lineage>
        <taxon>Eukaryota</taxon>
        <taxon>Metazoa</taxon>
        <taxon>Ecdysozoa</taxon>
        <taxon>Arthropoda</taxon>
        <taxon>Hexapoda</taxon>
        <taxon>Insecta</taxon>
        <taxon>Pterygota</taxon>
        <taxon>Neoptera</taxon>
        <taxon>Polyneoptera</taxon>
        <taxon>Phasmatodea</taxon>
        <taxon>Verophasmatodea</taxon>
        <taxon>Anareolatae</taxon>
        <taxon>Phasmatidae</taxon>
        <taxon>Eurycanthinae</taxon>
        <taxon>Dryococelus</taxon>
    </lineage>
</organism>
<dbReference type="EMBL" id="JARBHB010000005">
    <property type="protein sequence ID" value="KAJ8884085.1"/>
    <property type="molecule type" value="Genomic_DNA"/>
</dbReference>
<evidence type="ECO:0000259" key="1">
    <source>
        <dbReference type="PROSITE" id="PS51029"/>
    </source>
</evidence>
<reference evidence="2 3" key="1">
    <citation type="submission" date="2023-02" db="EMBL/GenBank/DDBJ databases">
        <title>LHISI_Scaffold_Assembly.</title>
        <authorList>
            <person name="Stuart O.P."/>
            <person name="Cleave R."/>
            <person name="Magrath M.J.L."/>
            <person name="Mikheyev A.S."/>
        </authorList>
    </citation>
    <scope>NUCLEOTIDE SEQUENCE [LARGE SCALE GENOMIC DNA]</scope>
    <source>
        <strain evidence="2">Daus_M_001</strain>
        <tissue evidence="2">Leg muscle</tissue>
    </source>
</reference>
<protein>
    <recommendedName>
        <fullName evidence="1">MADF domain-containing protein</fullName>
    </recommendedName>
</protein>
<dbReference type="Pfam" id="PF10545">
    <property type="entry name" value="MADF_DNA_bdg"/>
    <property type="match status" value="1"/>
</dbReference>
<dbReference type="InterPro" id="IPR006578">
    <property type="entry name" value="MADF-dom"/>
</dbReference>